<dbReference type="AlphaFoldDB" id="A0A7S2RK74"/>
<evidence type="ECO:0000313" key="2">
    <source>
        <dbReference type="EMBL" id="CAD9673457.1"/>
    </source>
</evidence>
<reference evidence="2" key="1">
    <citation type="submission" date="2021-01" db="EMBL/GenBank/DDBJ databases">
        <authorList>
            <person name="Corre E."/>
            <person name="Pelletier E."/>
            <person name="Niang G."/>
            <person name="Scheremetjew M."/>
            <person name="Finn R."/>
            <person name="Kale V."/>
            <person name="Holt S."/>
            <person name="Cochrane G."/>
            <person name="Meng A."/>
            <person name="Brown T."/>
            <person name="Cohen L."/>
        </authorList>
    </citation>
    <scope>NUCLEOTIDE SEQUENCE</scope>
    <source>
        <strain evidence="2">CCMP1243</strain>
    </source>
</reference>
<dbReference type="EMBL" id="HBHJ01008326">
    <property type="protein sequence ID" value="CAD9673457.1"/>
    <property type="molecule type" value="Transcribed_RNA"/>
</dbReference>
<sequence>MPVRRRGAPLGHQLQQTRHPSQKMFLWPGRDGRRDRQLHNESEFHLALLAKARGSRNDFSGHAPPSTANPVAQDEGKGVLKFTAEDLMRRAVEGNQELLGVGHPTTLTSVFELGMLQAVQGRLSEAEANMTRALQGVAHDMGPHHPNTLALCAQLADVLFAHEVELDPMREDPADGKHPSVLDAAANPCQPRDATIAAVTIRDDAGGNAWETPAGTFLVRSRGHTSKDGSLPQPTRLAQLLRLRSHVAAALDDQLGPEAPETQQAVQQLVEALEHSRVEEHAALAAELRGTCHAIQTALASQAAPPLGLYRASIIRPMSTRTQSSQGVHASAPAKEDKVSRVQTRSGSFPMRVVRQQRRLQPNSEVAGKGAMEPSIATAASSASVAHQAEEENAGKLSFELRMRLADMLISPAW</sequence>
<gene>
    <name evidence="2" type="ORF">RMAR1173_LOCUS5399</name>
</gene>
<evidence type="ECO:0008006" key="3">
    <source>
        <dbReference type="Google" id="ProtNLM"/>
    </source>
</evidence>
<protein>
    <recommendedName>
        <fullName evidence="3">Kinesin light chain</fullName>
    </recommendedName>
</protein>
<name>A0A7S2RK74_9STRA</name>
<evidence type="ECO:0000256" key="1">
    <source>
        <dbReference type="SAM" id="MobiDB-lite"/>
    </source>
</evidence>
<organism evidence="2">
    <name type="scientific">Rhizochromulina marina</name>
    <dbReference type="NCBI Taxonomy" id="1034831"/>
    <lineage>
        <taxon>Eukaryota</taxon>
        <taxon>Sar</taxon>
        <taxon>Stramenopiles</taxon>
        <taxon>Ochrophyta</taxon>
        <taxon>Dictyochophyceae</taxon>
        <taxon>Rhizochromulinales</taxon>
        <taxon>Rhizochromulina</taxon>
    </lineage>
</organism>
<dbReference type="InterPro" id="IPR011990">
    <property type="entry name" value="TPR-like_helical_dom_sf"/>
</dbReference>
<feature type="region of interest" description="Disordered" evidence="1">
    <location>
        <begin position="1"/>
        <end position="21"/>
    </location>
</feature>
<feature type="region of interest" description="Disordered" evidence="1">
    <location>
        <begin position="56"/>
        <end position="76"/>
    </location>
</feature>
<dbReference type="Gene3D" id="1.25.40.10">
    <property type="entry name" value="Tetratricopeptide repeat domain"/>
    <property type="match status" value="1"/>
</dbReference>
<accession>A0A7S2RK74</accession>
<proteinExistence type="predicted"/>